<evidence type="ECO:0000313" key="1">
    <source>
        <dbReference type="EMBL" id="SJM29863.1"/>
    </source>
</evidence>
<protein>
    <submittedName>
        <fullName evidence="1">Uncharacterized protein</fullName>
    </submittedName>
</protein>
<reference evidence="2" key="1">
    <citation type="submission" date="2016-12" db="EMBL/GenBank/DDBJ databases">
        <authorList>
            <person name="Brunel B."/>
        </authorList>
    </citation>
    <scope>NUCLEOTIDE SEQUENCE [LARGE SCALE GENOMIC DNA]</scope>
</reference>
<dbReference type="AlphaFoldDB" id="A0A2P9AFF6"/>
<name>A0A2P9AFF6_9HYPH</name>
<sequence>MNGVIVSAPGWRAEFAAEGCIRILRWLELSPGTSYRPSGFQFGRSLAFVVAAAVTAMGAVKRGRCVVRLRVKDIPQRPRDAGLLSLPAAGEKPLRGIQIQGNVTAEEFVS</sequence>
<organism evidence="1 2">
    <name type="scientific">Mesorhizobium delmotii</name>
    <dbReference type="NCBI Taxonomy" id="1631247"/>
    <lineage>
        <taxon>Bacteria</taxon>
        <taxon>Pseudomonadati</taxon>
        <taxon>Pseudomonadota</taxon>
        <taxon>Alphaproteobacteria</taxon>
        <taxon>Hyphomicrobiales</taxon>
        <taxon>Phyllobacteriaceae</taxon>
        <taxon>Mesorhizobium</taxon>
    </lineage>
</organism>
<accession>A0A2P9AFF6</accession>
<evidence type="ECO:0000313" key="2">
    <source>
        <dbReference type="Proteomes" id="UP000245698"/>
    </source>
</evidence>
<gene>
    <name evidence="1" type="ORF">BQ8482_111793</name>
</gene>
<proteinExistence type="predicted"/>
<dbReference type="EMBL" id="FUIG01000013">
    <property type="protein sequence ID" value="SJM29863.1"/>
    <property type="molecule type" value="Genomic_DNA"/>
</dbReference>
<dbReference type="Proteomes" id="UP000245698">
    <property type="component" value="Unassembled WGS sequence"/>
</dbReference>
<keyword evidence="2" id="KW-1185">Reference proteome</keyword>